<feature type="region of interest" description="Disordered" evidence="1">
    <location>
        <begin position="548"/>
        <end position="567"/>
    </location>
</feature>
<dbReference type="PANTHER" id="PTHR22538">
    <property type="entry name" value="CILIA- AND FLAGELLA-ASSOCIATED PROTEIN 74"/>
    <property type="match status" value="1"/>
</dbReference>
<organism evidence="2 3">
    <name type="scientific">Phytophthora lilii</name>
    <dbReference type="NCBI Taxonomy" id="2077276"/>
    <lineage>
        <taxon>Eukaryota</taxon>
        <taxon>Sar</taxon>
        <taxon>Stramenopiles</taxon>
        <taxon>Oomycota</taxon>
        <taxon>Peronosporomycetes</taxon>
        <taxon>Peronosporales</taxon>
        <taxon>Peronosporaceae</taxon>
        <taxon>Phytophthora</taxon>
    </lineage>
</organism>
<evidence type="ECO:0000256" key="1">
    <source>
        <dbReference type="SAM" id="MobiDB-lite"/>
    </source>
</evidence>
<keyword evidence="3" id="KW-1185">Reference proteome</keyword>
<dbReference type="SUPFAM" id="SSF53474">
    <property type="entry name" value="alpha/beta-Hydrolases"/>
    <property type="match status" value="1"/>
</dbReference>
<comment type="caution">
    <text evidence="2">The sequence shown here is derived from an EMBL/GenBank/DDBJ whole genome shotgun (WGS) entry which is preliminary data.</text>
</comment>
<protein>
    <submittedName>
        <fullName evidence="2">Unnamed protein product</fullName>
    </submittedName>
</protein>
<dbReference type="Gene3D" id="3.40.50.1820">
    <property type="entry name" value="alpha/beta hydrolase"/>
    <property type="match status" value="1"/>
</dbReference>
<evidence type="ECO:0000313" key="2">
    <source>
        <dbReference type="EMBL" id="GMF35197.1"/>
    </source>
</evidence>
<reference evidence="2" key="1">
    <citation type="submission" date="2023-04" db="EMBL/GenBank/DDBJ databases">
        <title>Phytophthora lilii NBRC 32176.</title>
        <authorList>
            <person name="Ichikawa N."/>
            <person name="Sato H."/>
            <person name="Tonouchi N."/>
        </authorList>
    </citation>
    <scope>NUCLEOTIDE SEQUENCE</scope>
    <source>
        <strain evidence="2">NBRC 32176</strain>
    </source>
</reference>
<dbReference type="InterPro" id="IPR029058">
    <property type="entry name" value="AB_hydrolase_fold"/>
</dbReference>
<accession>A0A9W6XBE5</accession>
<dbReference type="EMBL" id="BSXW01001256">
    <property type="protein sequence ID" value="GMF35197.1"/>
    <property type="molecule type" value="Genomic_DNA"/>
</dbReference>
<evidence type="ECO:0000313" key="3">
    <source>
        <dbReference type="Proteomes" id="UP001165083"/>
    </source>
</evidence>
<dbReference type="Proteomes" id="UP001165083">
    <property type="component" value="Unassembled WGS sequence"/>
</dbReference>
<proteinExistence type="predicted"/>
<dbReference type="PANTHER" id="PTHR22538:SF1">
    <property type="entry name" value="VWFD DOMAIN-CONTAINING PROTEIN"/>
    <property type="match status" value="1"/>
</dbReference>
<dbReference type="OrthoDB" id="95392at2759"/>
<dbReference type="AlphaFoldDB" id="A0A9W6XBE5"/>
<sequence>MQNSLLNASSLRLHVTLKSKKVNIHGQSAFDIFADPVLFADNTSVLYDGFSAFTQGDTQFTYTFVNGTSYITESSTRVVTSAVTQTVRCLPSILPFESILPALNNASAIPSATVGGEPVVCPDGTLFQTSFSGLNFALCASGTSGFVAYGLDFTVAVEYLSSPLHNISVPTLTETNGVCEIVATPKTVTPTALALLTGQPMPPSSSRSLREAAPAVIEADSCEYKSTPRPCIFFHGLGNPNEELQDTPKLTKHKFGDISGHAPCCTTTKYAVLNTVDYGWTNDTLQQKFCDFSLSMSDTSDMETAVIEDTIVVTHSMGGLVMSMALATGKCRFSETTTWVSLSAPMTGSMAGDYIQDWCDDELTSIGTDLLDLIGSVLRLQPGSQFPMCSNYYDGVVSIYQPSCIIGGEVIPHKSKENDGLVEFQSCLGGLDPNLFGDSYEYRFYMPELNHADTAFLTHDGWFKDSQKPFKWFECLFTRPKLDNTSITIPAFDPINLIAGSQGIWNHPYYRPLDASSSKNSDHISAKLLPSIAVGSIVAPSLLPSPGATRPINEEKRPPPPLPSIGYPIPTRRFCSSVKLYQQLTAGCKKIPQATKNKTAGDPPSFEP</sequence>
<gene>
    <name evidence="2" type="ORF">Plil01_001496400</name>
</gene>
<name>A0A9W6XBE5_9STRA</name>